<dbReference type="RefSeq" id="XP_040631113.1">
    <property type="nucleotide sequence ID" value="XM_040772097.1"/>
</dbReference>
<dbReference type="PROSITE" id="PS50157">
    <property type="entry name" value="ZINC_FINGER_C2H2_2"/>
    <property type="match status" value="2"/>
</dbReference>
<dbReference type="Proteomes" id="UP000030653">
    <property type="component" value="Unassembled WGS sequence"/>
</dbReference>
<dbReference type="PROSITE" id="PS00028">
    <property type="entry name" value="ZINC_FINGER_C2H2_1"/>
    <property type="match status" value="2"/>
</dbReference>
<proteinExistence type="predicted"/>
<keyword evidence="2" id="KW-0677">Repeat</keyword>
<feature type="compositionally biased region" description="Polar residues" evidence="6">
    <location>
        <begin position="139"/>
        <end position="150"/>
    </location>
</feature>
<dbReference type="OrthoDB" id="6365676at2759"/>
<dbReference type="SUPFAM" id="SSF57667">
    <property type="entry name" value="beta-beta-alpha zinc fingers"/>
    <property type="match status" value="1"/>
</dbReference>
<reference evidence="8 9" key="1">
    <citation type="journal article" date="2012" name="Science">
        <title>The Paleozoic origin of enzymatic lignin decomposition reconstructed from 31 fungal genomes.</title>
        <authorList>
            <person name="Floudas D."/>
            <person name="Binder M."/>
            <person name="Riley R."/>
            <person name="Barry K."/>
            <person name="Blanchette R.A."/>
            <person name="Henrissat B."/>
            <person name="Martinez A.T."/>
            <person name="Otillar R."/>
            <person name="Spatafora J.W."/>
            <person name="Yadav J.S."/>
            <person name="Aerts A."/>
            <person name="Benoit I."/>
            <person name="Boyd A."/>
            <person name="Carlson A."/>
            <person name="Copeland A."/>
            <person name="Coutinho P.M."/>
            <person name="de Vries R.P."/>
            <person name="Ferreira P."/>
            <person name="Findley K."/>
            <person name="Foster B."/>
            <person name="Gaskell J."/>
            <person name="Glotzer D."/>
            <person name="Gorecki P."/>
            <person name="Heitman J."/>
            <person name="Hesse C."/>
            <person name="Hori C."/>
            <person name="Igarashi K."/>
            <person name="Jurgens J.A."/>
            <person name="Kallen N."/>
            <person name="Kersten P."/>
            <person name="Kohler A."/>
            <person name="Kuees U."/>
            <person name="Kumar T.K.A."/>
            <person name="Kuo A."/>
            <person name="LaButti K."/>
            <person name="Larrondo L.F."/>
            <person name="Lindquist E."/>
            <person name="Ling A."/>
            <person name="Lombard V."/>
            <person name="Lucas S."/>
            <person name="Lundell T."/>
            <person name="Martin R."/>
            <person name="McLaughlin D.J."/>
            <person name="Morgenstern I."/>
            <person name="Morin E."/>
            <person name="Murat C."/>
            <person name="Nagy L.G."/>
            <person name="Nolan M."/>
            <person name="Ohm R.A."/>
            <person name="Patyshakuliyeva A."/>
            <person name="Rokas A."/>
            <person name="Ruiz-Duenas F.J."/>
            <person name="Sabat G."/>
            <person name="Salamov A."/>
            <person name="Samejima M."/>
            <person name="Schmutz J."/>
            <person name="Slot J.C."/>
            <person name="St John F."/>
            <person name="Stenlid J."/>
            <person name="Sun H."/>
            <person name="Sun S."/>
            <person name="Syed K."/>
            <person name="Tsang A."/>
            <person name="Wiebenga A."/>
            <person name="Young D."/>
            <person name="Pisabarro A."/>
            <person name="Eastwood D.C."/>
            <person name="Martin F."/>
            <person name="Cullen D."/>
            <person name="Grigoriev I.V."/>
            <person name="Hibbett D.S."/>
        </authorList>
    </citation>
    <scope>NUCLEOTIDE SEQUENCE [LARGE SCALE GENOMIC DNA]</scope>
    <source>
        <strain evidence="8 9">DJM-731 SS1</strain>
    </source>
</reference>
<organism evidence="8 9">
    <name type="scientific">Dacryopinax primogenitus (strain DJM 731)</name>
    <name type="common">Brown rot fungus</name>
    <dbReference type="NCBI Taxonomy" id="1858805"/>
    <lineage>
        <taxon>Eukaryota</taxon>
        <taxon>Fungi</taxon>
        <taxon>Dikarya</taxon>
        <taxon>Basidiomycota</taxon>
        <taxon>Agaricomycotina</taxon>
        <taxon>Dacrymycetes</taxon>
        <taxon>Dacrymycetales</taxon>
        <taxon>Dacrymycetaceae</taxon>
        <taxon>Dacryopinax</taxon>
    </lineage>
</organism>
<keyword evidence="9" id="KW-1185">Reference proteome</keyword>
<keyword evidence="1" id="KW-0479">Metal-binding</keyword>
<dbReference type="GO" id="GO:0008270">
    <property type="term" value="F:zinc ion binding"/>
    <property type="evidence" value="ECO:0007669"/>
    <property type="project" value="UniProtKB-KW"/>
</dbReference>
<evidence type="ECO:0000313" key="9">
    <source>
        <dbReference type="Proteomes" id="UP000030653"/>
    </source>
</evidence>
<feature type="compositionally biased region" description="Low complexity" evidence="6">
    <location>
        <begin position="171"/>
        <end position="183"/>
    </location>
</feature>
<dbReference type="EMBL" id="JH795858">
    <property type="protein sequence ID" value="EJU04219.1"/>
    <property type="molecule type" value="Genomic_DNA"/>
</dbReference>
<evidence type="ECO:0000256" key="3">
    <source>
        <dbReference type="ARBA" id="ARBA00022771"/>
    </source>
</evidence>
<feature type="domain" description="C2H2-type" evidence="7">
    <location>
        <begin position="78"/>
        <end position="107"/>
    </location>
</feature>
<dbReference type="SMART" id="SM00355">
    <property type="entry name" value="ZnF_C2H2"/>
    <property type="match status" value="2"/>
</dbReference>
<dbReference type="HOGENOM" id="CLU_1224731_0_0_1"/>
<evidence type="ECO:0000313" key="8">
    <source>
        <dbReference type="EMBL" id="EJU04219.1"/>
    </source>
</evidence>
<sequence>MSFVVNSQYGRVSLLDGLTPDDLGQSVTGSAPCNEREMTSCTLSSPSARYKCLVCCKIFSSAGHLNRHSTMHTGVKRFECPFPGCGKQCSRSDNLVQHFRLHLSESLRAEINSIVRGLMEDMRAKETQSHSAKHDDGSLRQQQPMLTSHCESPVTVRGRAKPTALQTGHRSASLSSTSSSSPGPASPLPFPWEPPGRMSATQSLSWDELGSNRWPSKIKISYARAE</sequence>
<accession>M5G6A5</accession>
<dbReference type="GO" id="GO:0000978">
    <property type="term" value="F:RNA polymerase II cis-regulatory region sequence-specific DNA binding"/>
    <property type="evidence" value="ECO:0007669"/>
    <property type="project" value="TreeGrafter"/>
</dbReference>
<dbReference type="PANTHER" id="PTHR14003">
    <property type="entry name" value="TRANSCRIPTIONAL REPRESSOR PROTEIN YY"/>
    <property type="match status" value="1"/>
</dbReference>
<protein>
    <recommendedName>
        <fullName evidence="7">C2H2-type domain-containing protein</fullName>
    </recommendedName>
</protein>
<evidence type="ECO:0000256" key="6">
    <source>
        <dbReference type="SAM" id="MobiDB-lite"/>
    </source>
</evidence>
<dbReference type="GO" id="GO:0005667">
    <property type="term" value="C:transcription regulator complex"/>
    <property type="evidence" value="ECO:0007669"/>
    <property type="project" value="TreeGrafter"/>
</dbReference>
<dbReference type="InterPro" id="IPR036236">
    <property type="entry name" value="Znf_C2H2_sf"/>
</dbReference>
<dbReference type="Gene3D" id="3.30.160.60">
    <property type="entry name" value="Classic Zinc Finger"/>
    <property type="match status" value="2"/>
</dbReference>
<dbReference type="GO" id="GO:0000981">
    <property type="term" value="F:DNA-binding transcription factor activity, RNA polymerase II-specific"/>
    <property type="evidence" value="ECO:0007669"/>
    <property type="project" value="TreeGrafter"/>
</dbReference>
<dbReference type="Pfam" id="PF00096">
    <property type="entry name" value="zf-C2H2"/>
    <property type="match status" value="1"/>
</dbReference>
<dbReference type="GeneID" id="63687159"/>
<feature type="domain" description="C2H2-type" evidence="7">
    <location>
        <begin position="50"/>
        <end position="77"/>
    </location>
</feature>
<keyword evidence="4" id="KW-0862">Zinc</keyword>
<feature type="region of interest" description="Disordered" evidence="6">
    <location>
        <begin position="123"/>
        <end position="208"/>
    </location>
</feature>
<dbReference type="AlphaFoldDB" id="M5G6A5"/>
<dbReference type="GO" id="GO:0031519">
    <property type="term" value="C:PcG protein complex"/>
    <property type="evidence" value="ECO:0007669"/>
    <property type="project" value="TreeGrafter"/>
</dbReference>
<dbReference type="InterPro" id="IPR013087">
    <property type="entry name" value="Znf_C2H2_type"/>
</dbReference>
<evidence type="ECO:0000259" key="7">
    <source>
        <dbReference type="PROSITE" id="PS50157"/>
    </source>
</evidence>
<evidence type="ECO:0000256" key="5">
    <source>
        <dbReference type="PROSITE-ProRule" id="PRU00042"/>
    </source>
</evidence>
<dbReference type="PANTHER" id="PTHR14003:SF19">
    <property type="entry name" value="YY2 TRANSCRIPTION FACTOR"/>
    <property type="match status" value="1"/>
</dbReference>
<gene>
    <name evidence="8" type="ORF">DACRYDRAFT_20823</name>
</gene>
<feature type="compositionally biased region" description="Basic and acidic residues" evidence="6">
    <location>
        <begin position="123"/>
        <end position="138"/>
    </location>
</feature>
<keyword evidence="3 5" id="KW-0863">Zinc-finger</keyword>
<feature type="compositionally biased region" description="Pro residues" evidence="6">
    <location>
        <begin position="184"/>
        <end position="194"/>
    </location>
</feature>
<evidence type="ECO:0000256" key="1">
    <source>
        <dbReference type="ARBA" id="ARBA00022723"/>
    </source>
</evidence>
<name>M5G6A5_DACPD</name>
<dbReference type="STRING" id="1858805.M5G6A5"/>
<dbReference type="OMA" id="CNEREMT"/>
<evidence type="ECO:0000256" key="4">
    <source>
        <dbReference type="ARBA" id="ARBA00022833"/>
    </source>
</evidence>
<dbReference type="GO" id="GO:0000785">
    <property type="term" value="C:chromatin"/>
    <property type="evidence" value="ECO:0007669"/>
    <property type="project" value="TreeGrafter"/>
</dbReference>
<evidence type="ECO:0000256" key="2">
    <source>
        <dbReference type="ARBA" id="ARBA00022737"/>
    </source>
</evidence>